<dbReference type="Pfam" id="PF02669">
    <property type="entry name" value="KdpC"/>
    <property type="match status" value="1"/>
</dbReference>
<evidence type="ECO:0000313" key="13">
    <source>
        <dbReference type="Proteomes" id="UP000807825"/>
    </source>
</evidence>
<evidence type="ECO:0000256" key="7">
    <source>
        <dbReference type="ARBA" id="ARBA00022958"/>
    </source>
</evidence>
<dbReference type="GO" id="GO:0005524">
    <property type="term" value="F:ATP binding"/>
    <property type="evidence" value="ECO:0007669"/>
    <property type="project" value="UniProtKB-UniRule"/>
</dbReference>
<feature type="transmembrane region" description="Helical" evidence="11">
    <location>
        <begin position="12"/>
        <end position="34"/>
    </location>
</feature>
<dbReference type="PIRSF" id="PIRSF001296">
    <property type="entry name" value="K_ATPase_KdpC"/>
    <property type="match status" value="1"/>
</dbReference>
<keyword evidence="7 11" id="KW-0630">Potassium</keyword>
<dbReference type="PANTHER" id="PTHR30042:SF2">
    <property type="entry name" value="POTASSIUM-TRANSPORTING ATPASE KDPC SUBUNIT"/>
    <property type="match status" value="1"/>
</dbReference>
<keyword evidence="3 11" id="KW-0633">Potassium transport</keyword>
<dbReference type="PANTHER" id="PTHR30042">
    <property type="entry name" value="POTASSIUM-TRANSPORTING ATPASE C CHAIN"/>
    <property type="match status" value="1"/>
</dbReference>
<name>A0A9D6V4J6_9BACT</name>
<evidence type="ECO:0000256" key="11">
    <source>
        <dbReference type="HAMAP-Rule" id="MF_00276"/>
    </source>
</evidence>
<comment type="subunit">
    <text evidence="11">The system is composed of three essential subunits: KdpA, KdpB and KdpC.</text>
</comment>
<evidence type="ECO:0000256" key="3">
    <source>
        <dbReference type="ARBA" id="ARBA00022538"/>
    </source>
</evidence>
<gene>
    <name evidence="11 12" type="primary">kdpC</name>
    <name evidence="12" type="ORF">HY912_06040</name>
</gene>
<keyword evidence="5 11" id="KW-0547">Nucleotide-binding</keyword>
<dbReference type="HAMAP" id="MF_00276">
    <property type="entry name" value="KdpC"/>
    <property type="match status" value="1"/>
</dbReference>
<keyword evidence="2 11" id="KW-1003">Cell membrane</keyword>
<keyword evidence="8 11" id="KW-1133">Transmembrane helix</keyword>
<dbReference type="Proteomes" id="UP000807825">
    <property type="component" value="Unassembled WGS sequence"/>
</dbReference>
<accession>A0A9D6V4J6</accession>
<keyword evidence="9 11" id="KW-0406">Ion transport</keyword>
<evidence type="ECO:0000256" key="1">
    <source>
        <dbReference type="ARBA" id="ARBA00022448"/>
    </source>
</evidence>
<evidence type="ECO:0000256" key="6">
    <source>
        <dbReference type="ARBA" id="ARBA00022840"/>
    </source>
</evidence>
<evidence type="ECO:0000256" key="10">
    <source>
        <dbReference type="ARBA" id="ARBA00023136"/>
    </source>
</evidence>
<proteinExistence type="inferred from homology"/>
<organism evidence="12 13">
    <name type="scientific">Desulfomonile tiedjei</name>
    <dbReference type="NCBI Taxonomy" id="2358"/>
    <lineage>
        <taxon>Bacteria</taxon>
        <taxon>Pseudomonadati</taxon>
        <taxon>Thermodesulfobacteriota</taxon>
        <taxon>Desulfomonilia</taxon>
        <taxon>Desulfomonilales</taxon>
        <taxon>Desulfomonilaceae</taxon>
        <taxon>Desulfomonile</taxon>
    </lineage>
</organism>
<evidence type="ECO:0000256" key="9">
    <source>
        <dbReference type="ARBA" id="ARBA00023065"/>
    </source>
</evidence>
<dbReference type="AlphaFoldDB" id="A0A9D6V4J6"/>
<evidence type="ECO:0000256" key="8">
    <source>
        <dbReference type="ARBA" id="ARBA00022989"/>
    </source>
</evidence>
<dbReference type="GO" id="GO:0005886">
    <property type="term" value="C:plasma membrane"/>
    <property type="evidence" value="ECO:0007669"/>
    <property type="project" value="UniProtKB-SubCell"/>
</dbReference>
<evidence type="ECO:0000313" key="12">
    <source>
        <dbReference type="EMBL" id="MBI5249037.1"/>
    </source>
</evidence>
<dbReference type="GO" id="GO:0008556">
    <property type="term" value="F:P-type potassium transmembrane transporter activity"/>
    <property type="evidence" value="ECO:0007669"/>
    <property type="project" value="InterPro"/>
</dbReference>
<comment type="function">
    <text evidence="11">Part of the high-affinity ATP-driven potassium transport (or Kdp) system, which catalyzes the hydrolysis of ATP coupled with the electrogenic transport of potassium into the cytoplasm. This subunit acts as a catalytic chaperone that increases the ATP-binding affinity of the ATP-hydrolyzing subunit KdpB by the formation of a transient KdpB/KdpC/ATP ternary complex.</text>
</comment>
<dbReference type="NCBIfam" id="NF001454">
    <property type="entry name" value="PRK00315.1"/>
    <property type="match status" value="1"/>
</dbReference>
<comment type="caution">
    <text evidence="12">The sequence shown here is derived from an EMBL/GenBank/DDBJ whole genome shotgun (WGS) entry which is preliminary data.</text>
</comment>
<reference evidence="12" key="1">
    <citation type="submission" date="2020-07" db="EMBL/GenBank/DDBJ databases">
        <title>Huge and variable diversity of episymbiotic CPR bacteria and DPANN archaea in groundwater ecosystems.</title>
        <authorList>
            <person name="He C.Y."/>
            <person name="Keren R."/>
            <person name="Whittaker M."/>
            <person name="Farag I.F."/>
            <person name="Doudna J."/>
            <person name="Cate J.H.D."/>
            <person name="Banfield J.F."/>
        </authorList>
    </citation>
    <scope>NUCLEOTIDE SEQUENCE</scope>
    <source>
        <strain evidence="12">NC_groundwater_1664_Pr3_B-0.1um_52_9</strain>
    </source>
</reference>
<keyword evidence="6 11" id="KW-0067">ATP-binding</keyword>
<dbReference type="InterPro" id="IPR003820">
    <property type="entry name" value="KdpC"/>
</dbReference>
<comment type="subcellular location">
    <subcellularLocation>
        <location evidence="11">Cell membrane</location>
        <topology evidence="11">Single-pass membrane protein</topology>
    </subcellularLocation>
</comment>
<dbReference type="EMBL" id="JACRDE010000174">
    <property type="protein sequence ID" value="MBI5249037.1"/>
    <property type="molecule type" value="Genomic_DNA"/>
</dbReference>
<keyword evidence="10 11" id="KW-0472">Membrane</keyword>
<protein>
    <recommendedName>
        <fullName evidence="11">Potassium-transporting ATPase KdpC subunit</fullName>
    </recommendedName>
    <alternativeName>
        <fullName evidence="11">ATP phosphohydrolase [potassium-transporting] C chain</fullName>
    </alternativeName>
    <alternativeName>
        <fullName evidence="11">Potassium-binding and translocating subunit C</fullName>
    </alternativeName>
    <alternativeName>
        <fullName evidence="11">Potassium-translocating ATPase C chain</fullName>
    </alternativeName>
</protein>
<evidence type="ECO:0000256" key="2">
    <source>
        <dbReference type="ARBA" id="ARBA00022475"/>
    </source>
</evidence>
<evidence type="ECO:0000256" key="4">
    <source>
        <dbReference type="ARBA" id="ARBA00022692"/>
    </source>
</evidence>
<keyword evidence="4 11" id="KW-0812">Transmembrane</keyword>
<comment type="similarity">
    <text evidence="11">Belongs to the KdpC family.</text>
</comment>
<dbReference type="NCBIfam" id="TIGR00681">
    <property type="entry name" value="kdpC"/>
    <property type="match status" value="1"/>
</dbReference>
<evidence type="ECO:0000256" key="5">
    <source>
        <dbReference type="ARBA" id="ARBA00022741"/>
    </source>
</evidence>
<keyword evidence="1 11" id="KW-0813">Transport</keyword>
<sequence length="193" mass="20264">MKTIAEELRTSIIAILSLVILLCCVYPVVVWAMAQGLFPYQANGSLITLDGKVVGSGLLAQGFADSKYFHPRPSSAGEGYDAANSGGSNLGPTSEKLIDVVARRIADFRTKNGLASDALVPADAVTASASGLDPHISVGNALIQAHRVAKARGLSEEAIKTMIEVHTEGRDLGILGEERVNVLKLNLALDGKL</sequence>